<dbReference type="AlphaFoldDB" id="A0A834ZD48"/>
<feature type="region of interest" description="Disordered" evidence="8">
    <location>
        <begin position="67"/>
        <end position="93"/>
    </location>
</feature>
<keyword evidence="11" id="KW-1185">Reference proteome</keyword>
<dbReference type="GO" id="GO:0006355">
    <property type="term" value="P:regulation of DNA-templated transcription"/>
    <property type="evidence" value="ECO:0007669"/>
    <property type="project" value="UniProtKB-ARBA"/>
</dbReference>
<keyword evidence="5" id="KW-0804">Transcription</keyword>
<dbReference type="FunFam" id="4.10.280.10:FF:000095">
    <property type="entry name" value="Basic helix-loop-helix family protein"/>
    <property type="match status" value="1"/>
</dbReference>
<dbReference type="SMART" id="SM00353">
    <property type="entry name" value="HLH"/>
    <property type="match status" value="1"/>
</dbReference>
<dbReference type="InterPro" id="IPR054502">
    <property type="entry name" value="bHLH-TF_ACT-like_plant"/>
</dbReference>
<evidence type="ECO:0000256" key="7">
    <source>
        <dbReference type="SAM" id="Coils"/>
    </source>
</evidence>
<evidence type="ECO:0000313" key="11">
    <source>
        <dbReference type="Proteomes" id="UP000655225"/>
    </source>
</evidence>
<dbReference type="Pfam" id="PF22754">
    <property type="entry name" value="bHLH-TF_ACT-like_plant"/>
    <property type="match status" value="1"/>
</dbReference>
<dbReference type="GO" id="GO:0005634">
    <property type="term" value="C:nucleus"/>
    <property type="evidence" value="ECO:0007669"/>
    <property type="project" value="UniProtKB-SubCell"/>
</dbReference>
<protein>
    <recommendedName>
        <fullName evidence="9">BHLH domain-containing protein</fullName>
    </recommendedName>
</protein>
<keyword evidence="4" id="KW-0238">DNA-binding</keyword>
<evidence type="ECO:0000256" key="5">
    <source>
        <dbReference type="ARBA" id="ARBA00023163"/>
    </source>
</evidence>
<accession>A0A834ZD48</accession>
<gene>
    <name evidence="10" type="ORF">HHK36_009676</name>
</gene>
<comment type="caution">
    <text evidence="10">The sequence shown here is derived from an EMBL/GenBank/DDBJ whole genome shotgun (WGS) entry which is preliminary data.</text>
</comment>
<dbReference type="PANTHER" id="PTHR45959">
    <property type="entry name" value="BHLH TRANSCRIPTION FACTOR"/>
    <property type="match status" value="1"/>
</dbReference>
<dbReference type="CDD" id="cd11452">
    <property type="entry name" value="bHLH_AtNAI1_like"/>
    <property type="match status" value="1"/>
</dbReference>
<organism evidence="10 11">
    <name type="scientific">Tetracentron sinense</name>
    <name type="common">Spur-leaf</name>
    <dbReference type="NCBI Taxonomy" id="13715"/>
    <lineage>
        <taxon>Eukaryota</taxon>
        <taxon>Viridiplantae</taxon>
        <taxon>Streptophyta</taxon>
        <taxon>Embryophyta</taxon>
        <taxon>Tracheophyta</taxon>
        <taxon>Spermatophyta</taxon>
        <taxon>Magnoliopsida</taxon>
        <taxon>Trochodendrales</taxon>
        <taxon>Trochodendraceae</taxon>
        <taxon>Tetracentron</taxon>
    </lineage>
</organism>
<dbReference type="Pfam" id="PF00010">
    <property type="entry name" value="HLH"/>
    <property type="match status" value="1"/>
</dbReference>
<keyword evidence="7" id="KW-0175">Coiled coil</keyword>
<proteinExistence type="predicted"/>
<evidence type="ECO:0000256" key="2">
    <source>
        <dbReference type="ARBA" id="ARBA00011738"/>
    </source>
</evidence>
<evidence type="ECO:0000256" key="6">
    <source>
        <dbReference type="ARBA" id="ARBA00023242"/>
    </source>
</evidence>
<comment type="subcellular location">
    <subcellularLocation>
        <location evidence="1">Nucleus</location>
    </subcellularLocation>
</comment>
<dbReference type="OMA" id="AQEHIMA"/>
<feature type="domain" description="BHLH" evidence="9">
    <location>
        <begin position="183"/>
        <end position="232"/>
    </location>
</feature>
<dbReference type="GO" id="GO:0003677">
    <property type="term" value="F:DNA binding"/>
    <property type="evidence" value="ECO:0007669"/>
    <property type="project" value="UniProtKB-KW"/>
</dbReference>
<dbReference type="SUPFAM" id="SSF47459">
    <property type="entry name" value="HLH, helix-loop-helix DNA-binding domain"/>
    <property type="match status" value="1"/>
</dbReference>
<sequence length="363" mass="40470">MEFSSARWLSELAMEDPSSIHPWQIMNSFDHDQFATQQMVAALGENFQHSYSSDSYSSYPSFNPETNTTFSATSMENSQRPTKQLKTTSWNSCTTDHIPTPKASSSPQFYSFGNSNSPTDPQKFYGNLIGSVKPKDEALSPGNITFSSDILTHHPGSLVNKNYVSKAGQGAKKVISTATRSSSHLNDHILAERKRREKLSQRFIALSAIVPGLKKMDKASVLGDAIKYMKQLQERVKTLEEETAKKTMESVIFVRKSQLSADEDTSISGDNSDGHYHESLPEIEARVTEKAVLVRVHCEKRKGNIVKVLEEIEKLHLTVVNSSVMPFGSSALDITIIAQMGVEFSMTVKDLVRNLRSAFEQFM</sequence>
<dbReference type="PANTHER" id="PTHR45959:SF2">
    <property type="entry name" value="BHLH TRANSCRIPTION FACTOR"/>
    <property type="match status" value="1"/>
</dbReference>
<evidence type="ECO:0000256" key="1">
    <source>
        <dbReference type="ARBA" id="ARBA00004123"/>
    </source>
</evidence>
<dbReference type="InterPro" id="IPR052610">
    <property type="entry name" value="bHLH_transcription_regulator"/>
</dbReference>
<dbReference type="InterPro" id="IPR036638">
    <property type="entry name" value="HLH_DNA-bd_sf"/>
</dbReference>
<dbReference type="InterPro" id="IPR011598">
    <property type="entry name" value="bHLH_dom"/>
</dbReference>
<dbReference type="Gene3D" id="4.10.280.10">
    <property type="entry name" value="Helix-loop-helix DNA-binding domain"/>
    <property type="match status" value="1"/>
</dbReference>
<evidence type="ECO:0000256" key="8">
    <source>
        <dbReference type="SAM" id="MobiDB-lite"/>
    </source>
</evidence>
<name>A0A834ZD48_TETSI</name>
<evidence type="ECO:0000259" key="9">
    <source>
        <dbReference type="PROSITE" id="PS50888"/>
    </source>
</evidence>
<evidence type="ECO:0000256" key="4">
    <source>
        <dbReference type="ARBA" id="ARBA00023125"/>
    </source>
</evidence>
<comment type="subunit">
    <text evidence="2">Homodimer.</text>
</comment>
<dbReference type="Proteomes" id="UP000655225">
    <property type="component" value="Unassembled WGS sequence"/>
</dbReference>
<keyword evidence="3" id="KW-0805">Transcription regulation</keyword>
<dbReference type="EMBL" id="JABCRI010000006">
    <property type="protein sequence ID" value="KAF8404787.1"/>
    <property type="molecule type" value="Genomic_DNA"/>
</dbReference>
<dbReference type="GO" id="GO:0046983">
    <property type="term" value="F:protein dimerization activity"/>
    <property type="evidence" value="ECO:0007669"/>
    <property type="project" value="InterPro"/>
</dbReference>
<reference evidence="10 11" key="1">
    <citation type="submission" date="2020-04" db="EMBL/GenBank/DDBJ databases">
        <title>Plant Genome Project.</title>
        <authorList>
            <person name="Zhang R.-G."/>
        </authorList>
    </citation>
    <scope>NUCLEOTIDE SEQUENCE [LARGE SCALE GENOMIC DNA]</scope>
    <source>
        <strain evidence="10">YNK0</strain>
        <tissue evidence="10">Leaf</tissue>
    </source>
</reference>
<evidence type="ECO:0000256" key="3">
    <source>
        <dbReference type="ARBA" id="ARBA00023015"/>
    </source>
</evidence>
<keyword evidence="6" id="KW-0539">Nucleus</keyword>
<evidence type="ECO:0000313" key="10">
    <source>
        <dbReference type="EMBL" id="KAF8404787.1"/>
    </source>
</evidence>
<dbReference type="PROSITE" id="PS50888">
    <property type="entry name" value="BHLH"/>
    <property type="match status" value="1"/>
</dbReference>
<dbReference type="OrthoDB" id="690068at2759"/>
<feature type="coiled-coil region" evidence="7">
    <location>
        <begin position="222"/>
        <end position="249"/>
    </location>
</feature>